<feature type="compositionally biased region" description="Basic and acidic residues" evidence="5">
    <location>
        <begin position="34"/>
        <end position="50"/>
    </location>
</feature>
<dbReference type="GO" id="GO:0016787">
    <property type="term" value="F:hydrolase activity"/>
    <property type="evidence" value="ECO:0007669"/>
    <property type="project" value="UniProtKB-KW"/>
</dbReference>
<dbReference type="Pfam" id="PF11898">
    <property type="entry name" value="DUF3418"/>
    <property type="match status" value="1"/>
</dbReference>
<feature type="compositionally biased region" description="Polar residues" evidence="5">
    <location>
        <begin position="1"/>
        <end position="11"/>
    </location>
</feature>
<dbReference type="SMART" id="SM00487">
    <property type="entry name" value="DEXDc"/>
    <property type="match status" value="1"/>
</dbReference>
<keyword evidence="3 8" id="KW-0347">Helicase</keyword>
<dbReference type="InterPro" id="IPR007502">
    <property type="entry name" value="Helicase-assoc_dom"/>
</dbReference>
<dbReference type="SUPFAM" id="SSF52540">
    <property type="entry name" value="P-loop containing nucleoside triphosphate hydrolases"/>
    <property type="match status" value="1"/>
</dbReference>
<reference evidence="8 9" key="1">
    <citation type="submission" date="2020-07" db="EMBL/GenBank/DDBJ databases">
        <title>Novel species isolated from subtropical streams in China.</title>
        <authorList>
            <person name="Lu H."/>
        </authorList>
    </citation>
    <scope>NUCLEOTIDE SEQUENCE [LARGE SCALE GENOMIC DNA]</scope>
    <source>
        <strain evidence="8 9">FT3S</strain>
    </source>
</reference>
<evidence type="ECO:0000256" key="5">
    <source>
        <dbReference type="SAM" id="MobiDB-lite"/>
    </source>
</evidence>
<accession>A0A7W2I6N0</accession>
<dbReference type="Proteomes" id="UP000566711">
    <property type="component" value="Unassembled WGS sequence"/>
</dbReference>
<protein>
    <submittedName>
        <fullName evidence="8">ATP-dependent RNA helicase HrpA</fullName>
        <ecNumber evidence="8">3.6.4.13</ecNumber>
    </submittedName>
</protein>
<dbReference type="Gene3D" id="1.20.120.1080">
    <property type="match status" value="1"/>
</dbReference>
<feature type="domain" description="Helicase ATP-binding" evidence="6">
    <location>
        <begin position="155"/>
        <end position="318"/>
    </location>
</feature>
<evidence type="ECO:0000256" key="4">
    <source>
        <dbReference type="ARBA" id="ARBA00022840"/>
    </source>
</evidence>
<dbReference type="SMART" id="SM00847">
    <property type="entry name" value="HA2"/>
    <property type="match status" value="1"/>
</dbReference>
<dbReference type="FunFam" id="1.20.120.1080:FF:000005">
    <property type="entry name" value="ATP-dependent helicase HrpA"/>
    <property type="match status" value="1"/>
</dbReference>
<dbReference type="PROSITE" id="PS51194">
    <property type="entry name" value="HELICASE_CTER"/>
    <property type="match status" value="1"/>
</dbReference>
<dbReference type="InterPro" id="IPR027417">
    <property type="entry name" value="P-loop_NTPase"/>
</dbReference>
<dbReference type="GO" id="GO:0003723">
    <property type="term" value="F:RNA binding"/>
    <property type="evidence" value="ECO:0007669"/>
    <property type="project" value="TreeGrafter"/>
</dbReference>
<comment type="caution">
    <text evidence="8">The sequence shown here is derived from an EMBL/GenBank/DDBJ whole genome shotgun (WGS) entry which is preliminary data.</text>
</comment>
<dbReference type="NCBIfam" id="TIGR01967">
    <property type="entry name" value="DEAH_box_HrpA"/>
    <property type="match status" value="1"/>
</dbReference>
<dbReference type="CDD" id="cd18791">
    <property type="entry name" value="SF2_C_RHA"/>
    <property type="match status" value="1"/>
</dbReference>
<dbReference type="Pfam" id="PF21010">
    <property type="entry name" value="HA2_C"/>
    <property type="match status" value="1"/>
</dbReference>
<dbReference type="InterPro" id="IPR048333">
    <property type="entry name" value="HA2_WH"/>
</dbReference>
<dbReference type="InterPro" id="IPR024590">
    <property type="entry name" value="HrpA_C"/>
</dbReference>
<proteinExistence type="predicted"/>
<dbReference type="Pfam" id="PF00270">
    <property type="entry name" value="DEAD"/>
    <property type="match status" value="1"/>
</dbReference>
<dbReference type="EMBL" id="JACEZS010000006">
    <property type="protein sequence ID" value="MBA5605599.1"/>
    <property type="molecule type" value="Genomic_DNA"/>
</dbReference>
<organism evidence="8 9">
    <name type="scientific">Rugamonas fusca</name>
    <dbReference type="NCBI Taxonomy" id="2758568"/>
    <lineage>
        <taxon>Bacteria</taxon>
        <taxon>Pseudomonadati</taxon>
        <taxon>Pseudomonadota</taxon>
        <taxon>Betaproteobacteria</taxon>
        <taxon>Burkholderiales</taxon>
        <taxon>Oxalobacteraceae</taxon>
        <taxon>Telluria group</taxon>
        <taxon>Rugamonas</taxon>
    </lineage>
</organism>
<evidence type="ECO:0000313" key="8">
    <source>
        <dbReference type="EMBL" id="MBA5605599.1"/>
    </source>
</evidence>
<dbReference type="Gene3D" id="3.40.50.300">
    <property type="entry name" value="P-loop containing nucleotide triphosphate hydrolases"/>
    <property type="match status" value="2"/>
</dbReference>
<dbReference type="InterPro" id="IPR003593">
    <property type="entry name" value="AAA+_ATPase"/>
</dbReference>
<dbReference type="Pfam" id="PF00271">
    <property type="entry name" value="Helicase_C"/>
    <property type="match status" value="1"/>
</dbReference>
<dbReference type="PROSITE" id="PS51192">
    <property type="entry name" value="HELICASE_ATP_BIND_1"/>
    <property type="match status" value="1"/>
</dbReference>
<feature type="compositionally biased region" description="Low complexity" evidence="5">
    <location>
        <begin position="1118"/>
        <end position="1133"/>
    </location>
</feature>
<name>A0A7W2I6N0_9BURK</name>
<dbReference type="InterPro" id="IPR001650">
    <property type="entry name" value="Helicase_C-like"/>
</dbReference>
<evidence type="ECO:0000256" key="1">
    <source>
        <dbReference type="ARBA" id="ARBA00022741"/>
    </source>
</evidence>
<evidence type="ECO:0000256" key="3">
    <source>
        <dbReference type="ARBA" id="ARBA00022806"/>
    </source>
</evidence>
<dbReference type="Pfam" id="PF04408">
    <property type="entry name" value="WHD_HA2"/>
    <property type="match status" value="1"/>
</dbReference>
<evidence type="ECO:0000259" key="7">
    <source>
        <dbReference type="PROSITE" id="PS51194"/>
    </source>
</evidence>
<feature type="compositionally biased region" description="Low complexity" evidence="5">
    <location>
        <begin position="342"/>
        <end position="355"/>
    </location>
</feature>
<dbReference type="SMART" id="SM00490">
    <property type="entry name" value="HELICc"/>
    <property type="match status" value="1"/>
</dbReference>
<dbReference type="RefSeq" id="WP_182216665.1">
    <property type="nucleotide sequence ID" value="NZ_JACEZS010000006.1"/>
</dbReference>
<keyword evidence="9" id="KW-1185">Reference proteome</keyword>
<sequence length="1453" mass="161255">MSEASNKPQTTPNRQQAAHPRQPQAPRNQPEQGQPRREGQARPQEARGEGAPRPQGQPRGDAANRAPGQPRREGQARAQGQPQGEGTPRPQGQPRREGTAPAQAREGGQGRDGRRARLTPEEQAARAAEAAFRNPLPPITYPEDLPVSGRRHEIAEALQNNQVIIVSGETGSGKTTQLPKICLELGRGQAGLIGHTQPRRIAASSTAKRIAQELGSPLGEHVGFKVRFADTLNRGASVKLMTDGILLAETQTDPLLKGYDTIIIDEAHERSLNIDFLLGYLKQLLPRRPDLKVIITSATIDAERFARHFGTPEKPAPVIEVSGRLYQVEVRYRPVERDLVTGDAPRPAAKGAPARDNARDKRDLMDAVVDGVDELCRIGSGDVLVFLPGEREIRDAAEALRKHHPPHVEILPLFARLSAEEQERVFKLTNARRIVLATNVAETSLTVPGIRYVVDAGLARVKRYSYRNKVEQLQIEPIAQSAANQRAGRCGRVADGVCIRLYEEQDFLQRPKFTEPEILRSSLASVILRMKSLHLTDVETFPFIEPPLARAIADGYQLLQELGAVDEYNQLTALGKKLAKLPLDPRVGRMILAALDNVCLNEVLIVASALSVQDPRDRPLEYQQAADEAHKKFADEKSEFLSYIKIWKWFESAIEHKKTNRQLQDNCRSNFLSQLRLREWRDVHSQLLTIVKEQGWRLNDTPATYENLHLALLTGLLGNIGFKSEDEPGAGFLGARGIKFHIWPGSSLLKKPGKWIMAAELVDTTRLYARCVAQIQPEWLEKVGGHLLKKSWGEPRWEKRSAQVTASERATLYGLVVYSQRRINYGQFNPAEAREIFIRDALVGGDYDTRAPFFAHNHKLVKEIENLEHKSRRLDVLVDDELIAAFYDKLIPADVVNGAGFEKWHKEATAAEPKLLYLNRDELMRHEAAGVTTDLFPKTMAVTGLEMQLTYHFEPGSVRDGVTMAVPLYALNQLPRERCEWLVPGMLKEKVHLLLKSLPQKLRRHCVPLPEYAAKFCERVQEAGTFGRGDLIDAIIADIRAQITISVLTTDFKPETLPAHHFMNFKVIDEHGRQLEMGRNLATLQAEFGTQARESFQKMAEASGAQGVSMRALGTGGSAPAAGQGARAGAGKPPQGGAGGSAAPGAGKGGASAGAADAAGGGQGTSTDGITLTGLTSWTFGELPELLEIAQGKLTLIGFPALVDKRTHCDLEVFDDPTVAARTHRVGLRRLFALQLKDQIKFIEKSIPGLQQMGMQYMAMGTQEELRDEIINKALDIACLQDPLPIDAASFAKRKDEGKSRLVLLVNEIARLLAQVLTEFHGLPKRLQGLQPQAAADMQSQLQGLVHKRFLSENEYSQLAHFPRYLKAINVRIEKLRADPARDAKLMAEWQLAATPYLRASKDRHAGKNTDPKMVEFRWMLEELRVSLFAQELRTPMPVSVKRLQKVWESMQR</sequence>
<feature type="compositionally biased region" description="Basic and acidic residues" evidence="5">
    <location>
        <begin position="108"/>
        <end position="124"/>
    </location>
</feature>
<evidence type="ECO:0000256" key="2">
    <source>
        <dbReference type="ARBA" id="ARBA00022801"/>
    </source>
</evidence>
<evidence type="ECO:0000313" key="9">
    <source>
        <dbReference type="Proteomes" id="UP000566711"/>
    </source>
</evidence>
<dbReference type="EC" id="3.6.4.13" evidence="8"/>
<keyword evidence="2 8" id="KW-0378">Hydrolase</keyword>
<dbReference type="PANTHER" id="PTHR18934">
    <property type="entry name" value="ATP-DEPENDENT RNA HELICASE"/>
    <property type="match status" value="1"/>
</dbReference>
<dbReference type="InterPro" id="IPR010222">
    <property type="entry name" value="RNA_helicase_HrpA"/>
</dbReference>
<dbReference type="GO" id="GO:0003724">
    <property type="term" value="F:RNA helicase activity"/>
    <property type="evidence" value="ECO:0007669"/>
    <property type="project" value="UniProtKB-EC"/>
</dbReference>
<dbReference type="Pfam" id="PF07717">
    <property type="entry name" value="OB_NTP_bind"/>
    <property type="match status" value="1"/>
</dbReference>
<feature type="region of interest" description="Disordered" evidence="5">
    <location>
        <begin position="1115"/>
        <end position="1164"/>
    </location>
</feature>
<dbReference type="InterPro" id="IPR014001">
    <property type="entry name" value="Helicase_ATP-bd"/>
</dbReference>
<feature type="compositionally biased region" description="Low complexity" evidence="5">
    <location>
        <begin position="12"/>
        <end position="30"/>
    </location>
</feature>
<keyword evidence="1" id="KW-0547">Nucleotide-binding</keyword>
<dbReference type="InterPro" id="IPR011545">
    <property type="entry name" value="DEAD/DEAH_box_helicase_dom"/>
</dbReference>
<feature type="domain" description="Helicase C-terminal" evidence="7">
    <location>
        <begin position="371"/>
        <end position="534"/>
    </location>
</feature>
<feature type="compositionally biased region" description="Gly residues" evidence="5">
    <location>
        <begin position="1134"/>
        <end position="1152"/>
    </location>
</feature>
<dbReference type="InterPro" id="IPR011709">
    <property type="entry name" value="DEAD-box_helicase_OB_fold"/>
</dbReference>
<feature type="region of interest" description="Disordered" evidence="5">
    <location>
        <begin position="341"/>
        <end position="360"/>
    </location>
</feature>
<dbReference type="SMART" id="SM00382">
    <property type="entry name" value="AAA"/>
    <property type="match status" value="1"/>
</dbReference>
<evidence type="ECO:0000259" key="6">
    <source>
        <dbReference type="PROSITE" id="PS51192"/>
    </source>
</evidence>
<dbReference type="PANTHER" id="PTHR18934:SF99">
    <property type="entry name" value="ATP-DEPENDENT RNA HELICASE DHX37-RELATED"/>
    <property type="match status" value="1"/>
</dbReference>
<dbReference type="GO" id="GO:0005524">
    <property type="term" value="F:ATP binding"/>
    <property type="evidence" value="ECO:0007669"/>
    <property type="project" value="UniProtKB-KW"/>
</dbReference>
<keyword evidence="4" id="KW-0067">ATP-binding</keyword>
<gene>
    <name evidence="8" type="primary">hrpA</name>
    <name evidence="8" type="ORF">H3H36_09520</name>
</gene>
<feature type="region of interest" description="Disordered" evidence="5">
    <location>
        <begin position="1"/>
        <end position="143"/>
    </location>
</feature>